<dbReference type="Proteomes" id="UP000076532">
    <property type="component" value="Unassembled WGS sequence"/>
</dbReference>
<evidence type="ECO:0000313" key="3">
    <source>
        <dbReference type="Proteomes" id="UP000076532"/>
    </source>
</evidence>
<sequence>MTNKKLLHYITDRSSVGLAMRPRGDERRACDWHTGGTGTRWLASALVMIAPALAHARMRLGKGAREAGGRARVAGGRARELADERVSWRTSAWGWRTSTWGCRSAQPNGRSAVQASGRERSGVQEQAVGVLYGRAVRGARASSRGTRAGGRGARAGGRGARAGGGVRVRAVRVRAVEYAGGRNPKIHKTVGGRGVDELVLRQKTSFSVKNSQS</sequence>
<proteinExistence type="predicted"/>
<name>A0A166WN04_9AGAM</name>
<evidence type="ECO:0000256" key="1">
    <source>
        <dbReference type="SAM" id="MobiDB-lite"/>
    </source>
</evidence>
<protein>
    <submittedName>
        <fullName evidence="2">Uncharacterized protein</fullName>
    </submittedName>
</protein>
<dbReference type="EMBL" id="KV417481">
    <property type="protein sequence ID" value="KZP33923.1"/>
    <property type="molecule type" value="Genomic_DNA"/>
</dbReference>
<feature type="region of interest" description="Disordered" evidence="1">
    <location>
        <begin position="141"/>
        <end position="162"/>
    </location>
</feature>
<reference evidence="2 3" key="1">
    <citation type="journal article" date="2016" name="Mol. Biol. Evol.">
        <title>Comparative Genomics of Early-Diverging Mushroom-Forming Fungi Provides Insights into the Origins of Lignocellulose Decay Capabilities.</title>
        <authorList>
            <person name="Nagy L.G."/>
            <person name="Riley R."/>
            <person name="Tritt A."/>
            <person name="Adam C."/>
            <person name="Daum C."/>
            <person name="Floudas D."/>
            <person name="Sun H."/>
            <person name="Yadav J.S."/>
            <person name="Pangilinan J."/>
            <person name="Larsson K.H."/>
            <person name="Matsuura K."/>
            <person name="Barry K."/>
            <person name="Labutti K."/>
            <person name="Kuo R."/>
            <person name="Ohm R.A."/>
            <person name="Bhattacharya S.S."/>
            <person name="Shirouzu T."/>
            <person name="Yoshinaga Y."/>
            <person name="Martin F.M."/>
            <person name="Grigoriev I.V."/>
            <person name="Hibbett D.S."/>
        </authorList>
    </citation>
    <scope>NUCLEOTIDE SEQUENCE [LARGE SCALE GENOMIC DNA]</scope>
    <source>
        <strain evidence="2 3">CBS 109695</strain>
    </source>
</reference>
<dbReference type="AlphaFoldDB" id="A0A166WN04"/>
<accession>A0A166WN04</accession>
<organism evidence="2 3">
    <name type="scientific">Athelia psychrophila</name>
    <dbReference type="NCBI Taxonomy" id="1759441"/>
    <lineage>
        <taxon>Eukaryota</taxon>
        <taxon>Fungi</taxon>
        <taxon>Dikarya</taxon>
        <taxon>Basidiomycota</taxon>
        <taxon>Agaricomycotina</taxon>
        <taxon>Agaricomycetes</taxon>
        <taxon>Agaricomycetidae</taxon>
        <taxon>Atheliales</taxon>
        <taxon>Atheliaceae</taxon>
        <taxon>Athelia</taxon>
    </lineage>
</organism>
<evidence type="ECO:0000313" key="2">
    <source>
        <dbReference type="EMBL" id="KZP33923.1"/>
    </source>
</evidence>
<gene>
    <name evidence="2" type="ORF">FIBSPDRAFT_881409</name>
</gene>
<keyword evidence="3" id="KW-1185">Reference proteome</keyword>
<feature type="compositionally biased region" description="Gly residues" evidence="1">
    <location>
        <begin position="147"/>
        <end position="162"/>
    </location>
</feature>